<evidence type="ECO:0000313" key="9">
    <source>
        <dbReference type="EMBL" id="MDV7695006.1"/>
    </source>
</evidence>
<dbReference type="PROSITE" id="PS50850">
    <property type="entry name" value="MFS"/>
    <property type="match status" value="1"/>
</dbReference>
<comment type="subcellular location">
    <subcellularLocation>
        <location evidence="1">Cell membrane</location>
        <topology evidence="1">Multi-pass membrane protein</topology>
    </subcellularLocation>
</comment>
<dbReference type="EMBL" id="LXND01000087">
    <property type="protein sequence ID" value="OAD63121.1"/>
    <property type="molecule type" value="Genomic_DNA"/>
</dbReference>
<feature type="transmembrane region" description="Helical" evidence="7">
    <location>
        <begin position="58"/>
        <end position="75"/>
    </location>
</feature>
<keyword evidence="3" id="KW-1003">Cell membrane</keyword>
<keyword evidence="5 7" id="KW-1133">Transmembrane helix</keyword>
<dbReference type="PRINTS" id="PR01036">
    <property type="entry name" value="TCRTETB"/>
</dbReference>
<dbReference type="GO" id="GO:0022857">
    <property type="term" value="F:transmembrane transporter activity"/>
    <property type="evidence" value="ECO:0007669"/>
    <property type="project" value="InterPro"/>
</dbReference>
<dbReference type="AlphaFoldDB" id="A0AAP5TEE4"/>
<dbReference type="Proteomes" id="UP000077280">
    <property type="component" value="Unassembled WGS sequence"/>
</dbReference>
<dbReference type="Gene3D" id="1.20.1250.20">
    <property type="entry name" value="MFS general substrate transporter like domains"/>
    <property type="match status" value="1"/>
</dbReference>
<dbReference type="PANTHER" id="PTHR23501:SF191">
    <property type="entry name" value="VACUOLAR BASIC AMINO ACID TRANSPORTER 4"/>
    <property type="match status" value="1"/>
</dbReference>
<evidence type="ECO:0000259" key="8">
    <source>
        <dbReference type="PROSITE" id="PS50850"/>
    </source>
</evidence>
<feature type="transmembrane region" description="Helical" evidence="7">
    <location>
        <begin position="471"/>
        <end position="491"/>
    </location>
</feature>
<evidence type="ECO:0000256" key="7">
    <source>
        <dbReference type="SAM" id="Phobius"/>
    </source>
</evidence>
<keyword evidence="4 7" id="KW-0812">Transmembrane</keyword>
<dbReference type="Pfam" id="PF07690">
    <property type="entry name" value="MFS_1"/>
    <property type="match status" value="2"/>
</dbReference>
<feature type="transmembrane region" description="Helical" evidence="7">
    <location>
        <begin position="410"/>
        <end position="428"/>
    </location>
</feature>
<dbReference type="Gene3D" id="1.20.1720.10">
    <property type="entry name" value="Multidrug resistance protein D"/>
    <property type="match status" value="1"/>
</dbReference>
<sequence length="499" mass="54377">MQKNNGGIHLEKSKKSNITLTLAAIFIATFMSSVETTIITTALPTIVSELHGITQESWVFAMYLLTTAVTTPIYGKLADQLGRKPIFIFGLVTFLIGSIACGFSPNIIVLIVSRAIQGIGAGAIMPITFTIIADVFSFERRSNIMAMNNTAWGISALAGPLIGGFIVDKLNWHWVFFINVPLGILVLGLIVFGYHESSFNAKKIKIDYPGIVLLSASLIGLLLGLQNLSKQSTSFMFWLIPFITFAAALVFFIMVERRTEDPLIPLKLFSNRTFSIQITTALLLSGVQIGFQVYFPMWLQSIYHVSASIAGLAITPSPVLWLITSFFVGGLLKRFAPKYIVLPIVVIQTAFYVPLVFAGTNFPIMMFYVIAGITGAGLGIIITMNTVVAQELVPKGNIGTASSMLTLGRTLGQTVMTGIFGLVFNFALNQGVKANKSLTISKLNNAISSNTPFRNGHSLQNAINSVLLNGFHSVFMIAILLFVILIVLNLFDNTKEIIR</sequence>
<feature type="transmembrane region" description="Helical" evidence="7">
    <location>
        <begin position="150"/>
        <end position="167"/>
    </location>
</feature>
<reference evidence="10 11" key="1">
    <citation type="submission" date="2016-05" db="EMBL/GenBank/DDBJ databases">
        <title>Draft genome sequence of Pediococcus parvulus 2.6, a probiotic beta-glucan producer strain.</title>
        <authorList>
            <person name="Mohedano M.L."/>
            <person name="Perez-Ramos A."/>
            <person name="Duenas M.T."/>
            <person name="Lamontanara A."/>
            <person name="Orru L."/>
            <person name="Spano G."/>
            <person name="Capozzi V."/>
            <person name="Lopez P."/>
        </authorList>
    </citation>
    <scope>NUCLEOTIDE SEQUENCE [LARGE SCALE GENOMIC DNA]</scope>
    <source>
        <strain evidence="10 11">2.6</strain>
    </source>
</reference>
<dbReference type="EMBL" id="WERX01000034">
    <property type="protein sequence ID" value="MDV7695006.1"/>
    <property type="molecule type" value="Genomic_DNA"/>
</dbReference>
<feature type="transmembrane region" description="Helical" evidence="7">
    <location>
        <begin position="87"/>
        <end position="112"/>
    </location>
</feature>
<dbReference type="SUPFAM" id="SSF103473">
    <property type="entry name" value="MFS general substrate transporter"/>
    <property type="match status" value="1"/>
</dbReference>
<feature type="transmembrane region" description="Helical" evidence="7">
    <location>
        <begin position="276"/>
        <end position="295"/>
    </location>
</feature>
<evidence type="ECO:0000313" key="11">
    <source>
        <dbReference type="Proteomes" id="UP000077280"/>
    </source>
</evidence>
<feature type="transmembrane region" description="Helical" evidence="7">
    <location>
        <begin position="339"/>
        <end position="359"/>
    </location>
</feature>
<feature type="transmembrane region" description="Helical" evidence="7">
    <location>
        <begin position="365"/>
        <end position="389"/>
    </location>
</feature>
<gene>
    <name evidence="10" type="ORF">A7K95_10350</name>
    <name evidence="9" type="ORF">GA842_09095</name>
</gene>
<dbReference type="FunFam" id="1.20.1720.10:FF:000004">
    <property type="entry name" value="EmrB/QacA family drug resistance transporter"/>
    <property type="match status" value="1"/>
</dbReference>
<feature type="transmembrane region" description="Helical" evidence="7">
    <location>
        <begin position="235"/>
        <end position="255"/>
    </location>
</feature>
<feature type="transmembrane region" description="Helical" evidence="7">
    <location>
        <begin position="206"/>
        <end position="223"/>
    </location>
</feature>
<dbReference type="InterPro" id="IPR011701">
    <property type="entry name" value="MFS"/>
</dbReference>
<evidence type="ECO:0000313" key="12">
    <source>
        <dbReference type="Proteomes" id="UP001275867"/>
    </source>
</evidence>
<keyword evidence="2" id="KW-0813">Transport</keyword>
<feature type="transmembrane region" description="Helical" evidence="7">
    <location>
        <begin position="173"/>
        <end position="194"/>
    </location>
</feature>
<feature type="transmembrane region" description="Helical" evidence="7">
    <location>
        <begin position="307"/>
        <end position="332"/>
    </location>
</feature>
<dbReference type="Proteomes" id="UP001275867">
    <property type="component" value="Unassembled WGS sequence"/>
</dbReference>
<organism evidence="9 12">
    <name type="scientific">Pediococcus parvulus</name>
    <dbReference type="NCBI Taxonomy" id="54062"/>
    <lineage>
        <taxon>Bacteria</taxon>
        <taxon>Bacillati</taxon>
        <taxon>Bacillota</taxon>
        <taxon>Bacilli</taxon>
        <taxon>Lactobacillales</taxon>
        <taxon>Lactobacillaceae</taxon>
        <taxon>Pediococcus</taxon>
    </lineage>
</organism>
<feature type="transmembrane region" description="Helical" evidence="7">
    <location>
        <begin position="20"/>
        <end position="46"/>
    </location>
</feature>
<dbReference type="InterPro" id="IPR036259">
    <property type="entry name" value="MFS_trans_sf"/>
</dbReference>
<evidence type="ECO:0000256" key="2">
    <source>
        <dbReference type="ARBA" id="ARBA00022448"/>
    </source>
</evidence>
<reference evidence="9" key="2">
    <citation type="submission" date="2019-10" db="EMBL/GenBank/DDBJ databases">
        <title>Malate fermentation in French cider.</title>
        <authorList>
            <person name="Cousin F.J."/>
            <person name="Medina Fernandez S."/>
            <person name="Misery B."/>
            <person name="Laplace J.-M."/>
            <person name="Cretenet M."/>
        </authorList>
    </citation>
    <scope>NUCLEOTIDE SEQUENCE</scope>
    <source>
        <strain evidence="9">UCMA15901</strain>
    </source>
</reference>
<evidence type="ECO:0000256" key="1">
    <source>
        <dbReference type="ARBA" id="ARBA00004651"/>
    </source>
</evidence>
<evidence type="ECO:0000256" key="6">
    <source>
        <dbReference type="ARBA" id="ARBA00023136"/>
    </source>
</evidence>
<proteinExistence type="predicted"/>
<feature type="transmembrane region" description="Helical" evidence="7">
    <location>
        <begin position="118"/>
        <end position="138"/>
    </location>
</feature>
<name>A0AAP5TEE4_9LACO</name>
<evidence type="ECO:0000256" key="4">
    <source>
        <dbReference type="ARBA" id="ARBA00022692"/>
    </source>
</evidence>
<evidence type="ECO:0000313" key="10">
    <source>
        <dbReference type="EMBL" id="OAD63121.1"/>
    </source>
</evidence>
<comment type="caution">
    <text evidence="9">The sequence shown here is derived from an EMBL/GenBank/DDBJ whole genome shotgun (WGS) entry which is preliminary data.</text>
</comment>
<dbReference type="GO" id="GO:0005886">
    <property type="term" value="C:plasma membrane"/>
    <property type="evidence" value="ECO:0007669"/>
    <property type="project" value="UniProtKB-SubCell"/>
</dbReference>
<feature type="domain" description="Major facilitator superfamily (MFS) profile" evidence="8">
    <location>
        <begin position="21"/>
        <end position="497"/>
    </location>
</feature>
<evidence type="ECO:0000256" key="5">
    <source>
        <dbReference type="ARBA" id="ARBA00022989"/>
    </source>
</evidence>
<evidence type="ECO:0000256" key="3">
    <source>
        <dbReference type="ARBA" id="ARBA00022475"/>
    </source>
</evidence>
<protein>
    <submittedName>
        <fullName evidence="9 10">MFS transporter</fullName>
    </submittedName>
</protein>
<keyword evidence="6 7" id="KW-0472">Membrane</keyword>
<accession>A0AAP5TEE4</accession>
<dbReference type="InterPro" id="IPR020846">
    <property type="entry name" value="MFS_dom"/>
</dbReference>
<dbReference type="PANTHER" id="PTHR23501">
    <property type="entry name" value="MAJOR FACILITATOR SUPERFAMILY"/>
    <property type="match status" value="1"/>
</dbReference>
<keyword evidence="11" id="KW-1185">Reference proteome</keyword>